<evidence type="ECO:0000313" key="1">
    <source>
        <dbReference type="EMBL" id="KAJ0201834.1"/>
    </source>
</evidence>
<dbReference type="EMBL" id="NBSK02000006">
    <property type="protein sequence ID" value="KAJ0201834.1"/>
    <property type="molecule type" value="Genomic_DNA"/>
</dbReference>
<evidence type="ECO:0008006" key="3">
    <source>
        <dbReference type="Google" id="ProtNLM"/>
    </source>
</evidence>
<organism evidence="1 2">
    <name type="scientific">Lactuca sativa</name>
    <name type="common">Garden lettuce</name>
    <dbReference type="NCBI Taxonomy" id="4236"/>
    <lineage>
        <taxon>Eukaryota</taxon>
        <taxon>Viridiplantae</taxon>
        <taxon>Streptophyta</taxon>
        <taxon>Embryophyta</taxon>
        <taxon>Tracheophyta</taxon>
        <taxon>Spermatophyta</taxon>
        <taxon>Magnoliopsida</taxon>
        <taxon>eudicotyledons</taxon>
        <taxon>Gunneridae</taxon>
        <taxon>Pentapetalae</taxon>
        <taxon>asterids</taxon>
        <taxon>campanulids</taxon>
        <taxon>Asterales</taxon>
        <taxon>Asteraceae</taxon>
        <taxon>Cichorioideae</taxon>
        <taxon>Cichorieae</taxon>
        <taxon>Lactucinae</taxon>
        <taxon>Lactuca</taxon>
    </lineage>
</organism>
<evidence type="ECO:0000313" key="2">
    <source>
        <dbReference type="Proteomes" id="UP000235145"/>
    </source>
</evidence>
<keyword evidence="2" id="KW-1185">Reference proteome</keyword>
<sequence length="222" mass="26057">MILESNLIKFKLKYSIGYISAFKHLRWGLKLDKGLYGCFLKGSLLGKILIVVGIDSNNGIYLIAYTWFLEYLGDDLDLDASCNFTFVSDRQKGLIPSIEKVYPNEEHRWCLRYIDENMKLQWRGEEVKDHLWTCATRTNLSHFERAMKELAHSYCLLNNMCEVFISKLEHGMGKPIITYLEYIRVYLMKRNRIVQKEIDKCRSTLIPTATTILEKKLKIQQI</sequence>
<protein>
    <recommendedName>
        <fullName evidence="3">MULE transposase domain-containing protein</fullName>
    </recommendedName>
</protein>
<dbReference type="PANTHER" id="PTHR31973">
    <property type="entry name" value="POLYPROTEIN, PUTATIVE-RELATED"/>
    <property type="match status" value="1"/>
</dbReference>
<dbReference type="AlphaFoldDB" id="A0A9R1X7P9"/>
<accession>A0A9R1X7P9</accession>
<comment type="caution">
    <text evidence="1">The sequence shown here is derived from an EMBL/GenBank/DDBJ whole genome shotgun (WGS) entry which is preliminary data.</text>
</comment>
<dbReference type="PANTHER" id="PTHR31973:SF190">
    <property type="entry name" value="MULE TRANSPOSASE DOMAIN-CONTAINING PROTEIN"/>
    <property type="match status" value="1"/>
</dbReference>
<name>A0A9R1X7P9_LACSA</name>
<dbReference type="Proteomes" id="UP000235145">
    <property type="component" value="Unassembled WGS sequence"/>
</dbReference>
<gene>
    <name evidence="1" type="ORF">LSAT_V11C600317580</name>
</gene>
<reference evidence="1 2" key="1">
    <citation type="journal article" date="2017" name="Nat. Commun.">
        <title>Genome assembly with in vitro proximity ligation data and whole-genome triplication in lettuce.</title>
        <authorList>
            <person name="Reyes-Chin-Wo S."/>
            <person name="Wang Z."/>
            <person name="Yang X."/>
            <person name="Kozik A."/>
            <person name="Arikit S."/>
            <person name="Song C."/>
            <person name="Xia L."/>
            <person name="Froenicke L."/>
            <person name="Lavelle D.O."/>
            <person name="Truco M.J."/>
            <person name="Xia R."/>
            <person name="Zhu S."/>
            <person name="Xu C."/>
            <person name="Xu H."/>
            <person name="Xu X."/>
            <person name="Cox K."/>
            <person name="Korf I."/>
            <person name="Meyers B.C."/>
            <person name="Michelmore R.W."/>
        </authorList>
    </citation>
    <scope>NUCLEOTIDE SEQUENCE [LARGE SCALE GENOMIC DNA]</scope>
    <source>
        <strain evidence="2">cv. Salinas</strain>
        <tissue evidence="1">Seedlings</tissue>
    </source>
</reference>
<proteinExistence type="predicted"/>